<dbReference type="PANTHER" id="PTHR24135">
    <property type="entry name" value="SH3 AND MULTIPLE ANKYRIN REPEAT DOMAINS PROTEIN"/>
    <property type="match status" value="1"/>
</dbReference>
<dbReference type="GO" id="GO:0043197">
    <property type="term" value="C:dendritic spine"/>
    <property type="evidence" value="ECO:0007669"/>
    <property type="project" value="TreeGrafter"/>
</dbReference>
<organism evidence="2 3">
    <name type="scientific">Caerostris extrusa</name>
    <name type="common">Bark spider</name>
    <name type="synonym">Caerostris bankana</name>
    <dbReference type="NCBI Taxonomy" id="172846"/>
    <lineage>
        <taxon>Eukaryota</taxon>
        <taxon>Metazoa</taxon>
        <taxon>Ecdysozoa</taxon>
        <taxon>Arthropoda</taxon>
        <taxon>Chelicerata</taxon>
        <taxon>Arachnida</taxon>
        <taxon>Araneae</taxon>
        <taxon>Araneomorphae</taxon>
        <taxon>Entelegynae</taxon>
        <taxon>Araneoidea</taxon>
        <taxon>Araneidae</taxon>
        <taxon>Caerostris</taxon>
    </lineage>
</organism>
<dbReference type="Proteomes" id="UP001054945">
    <property type="component" value="Unassembled WGS sequence"/>
</dbReference>
<feature type="domain" description="Talin N-terminal F0" evidence="1">
    <location>
        <begin position="23"/>
        <end position="96"/>
    </location>
</feature>
<dbReference type="GO" id="GO:0045211">
    <property type="term" value="C:postsynaptic membrane"/>
    <property type="evidence" value="ECO:0007669"/>
    <property type="project" value="TreeGrafter"/>
</dbReference>
<evidence type="ECO:0000259" key="1">
    <source>
        <dbReference type="Pfam" id="PF16511"/>
    </source>
</evidence>
<evidence type="ECO:0000313" key="2">
    <source>
        <dbReference type="EMBL" id="GIY45242.1"/>
    </source>
</evidence>
<sequence length="251" mass="28828">MKAVAMDTAEDSISQTSDEQLVSLQIYVPELIVQKCMQFNREELIWDVKNQILAALPKELKEGFNYGLFCPPVNGRAGKFLDEERPLADYPFTDNSAYVEANLRRLLDHIHNNHVEKSLKCAQEGEKTEISRWGNNPRNVVQRSKKQHMMPSHFILLSSTLRLTENTLSSRERVRGVIRRDLRSPLSNRDFSGKNVSVTAHNGIRRAKKKKGVKKKSWGTNALQWTRSDSNDDGKLTEENRYRSASIMRLD</sequence>
<dbReference type="GO" id="GO:0035255">
    <property type="term" value="F:ionotropic glutamate receptor binding"/>
    <property type="evidence" value="ECO:0007669"/>
    <property type="project" value="TreeGrafter"/>
</dbReference>
<dbReference type="PANTHER" id="PTHR24135:SF28">
    <property type="entry name" value="LD13733P"/>
    <property type="match status" value="1"/>
</dbReference>
<keyword evidence="3" id="KW-1185">Reference proteome</keyword>
<dbReference type="AlphaFoldDB" id="A0AAV4TJX9"/>
<name>A0AAV4TJX9_CAEEX</name>
<dbReference type="InterPro" id="IPR051569">
    <property type="entry name" value="SHANK"/>
</dbReference>
<reference evidence="2 3" key="1">
    <citation type="submission" date="2021-06" db="EMBL/GenBank/DDBJ databases">
        <title>Caerostris extrusa draft genome.</title>
        <authorList>
            <person name="Kono N."/>
            <person name="Arakawa K."/>
        </authorList>
    </citation>
    <scope>NUCLEOTIDE SEQUENCE [LARGE SCALE GENOMIC DNA]</scope>
</reference>
<protein>
    <submittedName>
        <fullName evidence="2">Protein shank</fullName>
    </submittedName>
</protein>
<dbReference type="CDD" id="cd17091">
    <property type="entry name" value="FERM_F0_SHANK"/>
    <property type="match status" value="1"/>
</dbReference>
<comment type="caution">
    <text evidence="2">The sequence shown here is derived from an EMBL/GenBank/DDBJ whole genome shotgun (WGS) entry which is preliminary data.</text>
</comment>
<dbReference type="Pfam" id="PF16511">
    <property type="entry name" value="FERM_f0"/>
    <property type="match status" value="1"/>
</dbReference>
<proteinExistence type="predicted"/>
<accession>A0AAV4TJX9</accession>
<dbReference type="GO" id="GO:0030160">
    <property type="term" value="F:synaptic receptor adaptor activity"/>
    <property type="evidence" value="ECO:0007669"/>
    <property type="project" value="TreeGrafter"/>
</dbReference>
<dbReference type="GO" id="GO:0014069">
    <property type="term" value="C:postsynaptic density"/>
    <property type="evidence" value="ECO:0007669"/>
    <property type="project" value="TreeGrafter"/>
</dbReference>
<dbReference type="Gene3D" id="3.10.20.90">
    <property type="entry name" value="Phosphatidylinositol 3-kinase Catalytic Subunit, Chain A, domain 1"/>
    <property type="match status" value="1"/>
</dbReference>
<dbReference type="EMBL" id="BPLR01011249">
    <property type="protein sequence ID" value="GIY45242.1"/>
    <property type="molecule type" value="Genomic_DNA"/>
</dbReference>
<gene>
    <name evidence="2" type="primary">shn-1</name>
    <name evidence="2" type="ORF">CEXT_161131</name>
</gene>
<evidence type="ECO:0000313" key="3">
    <source>
        <dbReference type="Proteomes" id="UP001054945"/>
    </source>
</evidence>
<dbReference type="InterPro" id="IPR032425">
    <property type="entry name" value="FERM_f0"/>
</dbReference>